<protein>
    <recommendedName>
        <fullName evidence="1">GmrSD restriction endonucleases N-terminal domain-containing protein</fullName>
    </recommendedName>
</protein>
<sequence>METFDSKKTSLYEILKSIHEGKIQLPDFQRGWVWDDNRIKGILASVAKSFPIGAVMLLENGNESIRFKTKAIEGAPDVNGKKPEMLILDGQQRLTSLYQAIISNKVVKTRNAKGYEIKRWYYIDMQKALDPDTDLEEAIFSINENKIITENIGRDVVLDLTTREKEFENMMYPVSLIDEYDTWFPSFFEFWEYDKEKIKFWNEFHRRIILGFNNYSLPVIEMTKDNPKEAVCQVFEKVNTGGVSLSVFELLTASFASEEFDLKEDWNHIKSKFKSFKVLDKTSEIDFIQAITLFSTYRRKIDLEQVGQKDNFPAVSAKRKEMLNLELSDYKKYRNQIVDGFIKASKILVENHIFHSRDVPYTTQLVPMAAILSQLGKDIDNVGNKTKLMRWFWCGVFGELYGSANETRYALDIVQVVDWILKNGPEPKTIYDANFVPSRLHTLRTRNSAAYKGIYAILMDDNTRDWLSGTKIDISTYFSESIDIHHIFPVAWCEKKENAISRDEYDSIINKTPLSGRTNRIVSGDAPSKYLDRIKKNVGVSDDEFIEILKSHVVNPEFMYKDDFKGFFNDRKERILQKIEKAMGKPIMREQAISEEGEYKNDEELIDETVDFSQLMLLDEENQLTSSDITQDD</sequence>
<gene>
    <name evidence="2" type="ORF">ING2E5B_1501</name>
</gene>
<organism evidence="2 3">
    <name type="scientific">Fermentimonas caenicola</name>
    <dbReference type="NCBI Taxonomy" id="1562970"/>
    <lineage>
        <taxon>Bacteria</taxon>
        <taxon>Pseudomonadati</taxon>
        <taxon>Bacteroidota</taxon>
        <taxon>Bacteroidia</taxon>
        <taxon>Bacteroidales</taxon>
        <taxon>Dysgonomonadaceae</taxon>
        <taxon>Fermentimonas</taxon>
    </lineage>
</organism>
<evidence type="ECO:0000259" key="1">
    <source>
        <dbReference type="Pfam" id="PF03235"/>
    </source>
</evidence>
<dbReference type="KEGG" id="pbt:ING2E5B_1501"/>
<keyword evidence="3" id="KW-1185">Reference proteome</keyword>
<evidence type="ECO:0000313" key="2">
    <source>
        <dbReference type="EMBL" id="CEA16249.1"/>
    </source>
</evidence>
<dbReference type="InterPro" id="IPR004919">
    <property type="entry name" value="GmrSD_N"/>
</dbReference>
<dbReference type="HOGENOM" id="CLU_021082_0_0_10"/>
<dbReference type="AlphaFoldDB" id="A0A098C005"/>
<feature type="domain" description="GmrSD restriction endonucleases N-terminal" evidence="1">
    <location>
        <begin position="12"/>
        <end position="255"/>
    </location>
</feature>
<dbReference type="EMBL" id="LN515532">
    <property type="protein sequence ID" value="CEA16249.1"/>
    <property type="molecule type" value="Genomic_DNA"/>
</dbReference>
<name>A0A098C005_9BACT</name>
<dbReference type="PANTHER" id="PTHR37292">
    <property type="entry name" value="VNG6097C"/>
    <property type="match status" value="1"/>
</dbReference>
<dbReference type="STRING" id="1562970.ING2E5B_1501"/>
<dbReference type="OrthoDB" id="9798761at2"/>
<dbReference type="Pfam" id="PF03235">
    <property type="entry name" value="GmrSD_N"/>
    <property type="match status" value="1"/>
</dbReference>
<reference evidence="2 3" key="1">
    <citation type="submission" date="2014-08" db="EMBL/GenBank/DDBJ databases">
        <authorList>
            <person name="Wibberg D."/>
        </authorList>
    </citation>
    <scope>NUCLEOTIDE SEQUENCE [LARGE SCALE GENOMIC DNA]</scope>
    <source>
        <strain evidence="3">ING2-E5B</strain>
    </source>
</reference>
<dbReference type="Proteomes" id="UP000032417">
    <property type="component" value="Chromosome 1"/>
</dbReference>
<dbReference type="PANTHER" id="PTHR37292:SF2">
    <property type="entry name" value="DUF262 DOMAIN-CONTAINING PROTEIN"/>
    <property type="match status" value="1"/>
</dbReference>
<evidence type="ECO:0000313" key="3">
    <source>
        <dbReference type="Proteomes" id="UP000032417"/>
    </source>
</evidence>
<proteinExistence type="predicted"/>
<dbReference type="PATRIC" id="fig|1562970.3.peg.1488"/>
<accession>A0A098C005</accession>